<sequence>MGETDVDTGARALDLRAPWGRRSRAKGWAAPEDWWTPAVDAVCAAHIDGRDLTGPCTRLGSARARNGIGVGQSLTDLAAFTDVAGWDEPPLELLRALAEGWADADRGTDTCQDPLTGLASDAYLRTRLAELYRCPEEAEPAATHHRLLVVSLDAGLDPWRRTARLIVLGHELGRFFTRGESVCVLSRGRVAVLVPAHPDPAGQVQSLRSGPGSDTGASVCEVALPPTHREAVTLLDILAGG</sequence>
<reference evidence="1 2" key="1">
    <citation type="journal article" date="2014" name="Int. J. Syst. Evol. Microbiol.">
        <title>Complete genome sequence of Corynebacterium casei LMG S-19264T (=DSM 44701T), isolated from a smear-ripened cheese.</title>
        <authorList>
            <consortium name="US DOE Joint Genome Institute (JGI-PGF)"/>
            <person name="Walter F."/>
            <person name="Albersmeier A."/>
            <person name="Kalinowski J."/>
            <person name="Ruckert C."/>
        </authorList>
    </citation>
    <scope>NUCLEOTIDE SEQUENCE [LARGE SCALE GENOMIC DNA]</scope>
    <source>
        <strain evidence="1 2">KCTC 19473</strain>
    </source>
</reference>
<evidence type="ECO:0000313" key="1">
    <source>
        <dbReference type="EMBL" id="GHD32256.1"/>
    </source>
</evidence>
<dbReference type="Proteomes" id="UP000654947">
    <property type="component" value="Unassembled WGS sequence"/>
</dbReference>
<protein>
    <submittedName>
        <fullName evidence="1">Uncharacterized protein</fullName>
    </submittedName>
</protein>
<dbReference type="RefSeq" id="WP_193518356.1">
    <property type="nucleotide sequence ID" value="NZ_BMXL01000023.1"/>
</dbReference>
<name>A0A918XIJ0_9ACTN</name>
<keyword evidence="2" id="KW-1185">Reference proteome</keyword>
<comment type="caution">
    <text evidence="1">The sequence shown here is derived from an EMBL/GenBank/DDBJ whole genome shotgun (WGS) entry which is preliminary data.</text>
</comment>
<proteinExistence type="predicted"/>
<organism evidence="1 2">
    <name type="scientific">Nocardiopsis kunsanensis</name>
    <dbReference type="NCBI Taxonomy" id="141693"/>
    <lineage>
        <taxon>Bacteria</taxon>
        <taxon>Bacillati</taxon>
        <taxon>Actinomycetota</taxon>
        <taxon>Actinomycetes</taxon>
        <taxon>Streptosporangiales</taxon>
        <taxon>Nocardiopsidaceae</taxon>
        <taxon>Nocardiopsis</taxon>
    </lineage>
</organism>
<evidence type="ECO:0000313" key="2">
    <source>
        <dbReference type="Proteomes" id="UP000654947"/>
    </source>
</evidence>
<dbReference type="AlphaFoldDB" id="A0A918XIJ0"/>
<gene>
    <name evidence="1" type="ORF">GCM10007147_35610</name>
</gene>
<accession>A0A918XIJ0</accession>
<dbReference type="EMBL" id="BMXL01000023">
    <property type="protein sequence ID" value="GHD32256.1"/>
    <property type="molecule type" value="Genomic_DNA"/>
</dbReference>